<dbReference type="Proteomes" id="UP000265618">
    <property type="component" value="Unassembled WGS sequence"/>
</dbReference>
<reference evidence="3 4" key="1">
    <citation type="journal article" date="2018" name="PLoS ONE">
        <title>The draft genome of Kipferlia bialata reveals reductive genome evolution in fornicate parasites.</title>
        <authorList>
            <person name="Tanifuji G."/>
            <person name="Takabayashi S."/>
            <person name="Kume K."/>
            <person name="Takagi M."/>
            <person name="Nakayama T."/>
            <person name="Kamikawa R."/>
            <person name="Inagaki Y."/>
            <person name="Hashimoto T."/>
        </authorList>
    </citation>
    <scope>NUCLEOTIDE SEQUENCE [LARGE SCALE GENOMIC DNA]</scope>
    <source>
        <strain evidence="3">NY0173</strain>
    </source>
</reference>
<sequence length="174" mass="19011">QAKSKRRLQIASLAVGTHMRPTSPARGMGMGQSVYGPSSGFRTPPRSEPSSQNGSRRGSVVIEPVSNPMDTSPASVRQYMMRSYVRTAIKQKEESTLSWRVLLLASSCTLFAVQTVGDYFSLTIVNDTITMVIAVTGYDLVFISFMLAFMPVKIKVFSRAGVMGKPLDMSTFAL</sequence>
<accession>A0A9K3GM23</accession>
<feature type="non-terminal residue" evidence="3">
    <location>
        <position position="1"/>
    </location>
</feature>
<dbReference type="EMBL" id="BDIP01003606">
    <property type="protein sequence ID" value="GIQ87913.1"/>
    <property type="molecule type" value="Genomic_DNA"/>
</dbReference>
<evidence type="ECO:0000313" key="4">
    <source>
        <dbReference type="Proteomes" id="UP000265618"/>
    </source>
</evidence>
<protein>
    <submittedName>
        <fullName evidence="3">Uncharacterized protein</fullName>
    </submittedName>
</protein>
<name>A0A9K3GM23_9EUKA</name>
<evidence type="ECO:0000256" key="1">
    <source>
        <dbReference type="SAM" id="MobiDB-lite"/>
    </source>
</evidence>
<feature type="transmembrane region" description="Helical" evidence="2">
    <location>
        <begin position="129"/>
        <end position="149"/>
    </location>
</feature>
<feature type="transmembrane region" description="Helical" evidence="2">
    <location>
        <begin position="97"/>
        <end position="117"/>
    </location>
</feature>
<gene>
    <name evidence="3" type="ORF">KIPB_010055</name>
</gene>
<keyword evidence="2" id="KW-0812">Transmembrane</keyword>
<evidence type="ECO:0000256" key="2">
    <source>
        <dbReference type="SAM" id="Phobius"/>
    </source>
</evidence>
<keyword evidence="4" id="KW-1185">Reference proteome</keyword>
<keyword evidence="2" id="KW-0472">Membrane</keyword>
<keyword evidence="2" id="KW-1133">Transmembrane helix</keyword>
<comment type="caution">
    <text evidence="3">The sequence shown here is derived from an EMBL/GenBank/DDBJ whole genome shotgun (WGS) entry which is preliminary data.</text>
</comment>
<dbReference type="AlphaFoldDB" id="A0A9K3GM23"/>
<proteinExistence type="predicted"/>
<feature type="region of interest" description="Disordered" evidence="1">
    <location>
        <begin position="1"/>
        <end position="67"/>
    </location>
</feature>
<organism evidence="3 4">
    <name type="scientific">Kipferlia bialata</name>
    <dbReference type="NCBI Taxonomy" id="797122"/>
    <lineage>
        <taxon>Eukaryota</taxon>
        <taxon>Metamonada</taxon>
        <taxon>Carpediemonas-like organisms</taxon>
        <taxon>Kipferlia</taxon>
    </lineage>
</organism>
<evidence type="ECO:0000313" key="3">
    <source>
        <dbReference type="EMBL" id="GIQ87913.1"/>
    </source>
</evidence>